<accession>A0A4P9Z506</accession>
<dbReference type="AlphaFoldDB" id="A0A4P9Z506"/>
<gene>
    <name evidence="5" type="ORF">SYNPS1DRAFT_20938</name>
</gene>
<dbReference type="GO" id="GO:0031966">
    <property type="term" value="C:mitochondrial membrane"/>
    <property type="evidence" value="ECO:0007669"/>
    <property type="project" value="UniProtKB-SubCell"/>
</dbReference>
<keyword evidence="3 4" id="KW-0472">Membrane</keyword>
<comment type="subcellular location">
    <subcellularLocation>
        <location evidence="1">Mitochondrion membrane</location>
    </subcellularLocation>
</comment>
<dbReference type="EMBL" id="KZ989186">
    <property type="protein sequence ID" value="RKP27565.1"/>
    <property type="molecule type" value="Genomic_DNA"/>
</dbReference>
<name>A0A4P9Z506_9FUNG</name>
<reference evidence="6" key="1">
    <citation type="journal article" date="2018" name="Nat. Microbiol.">
        <title>Leveraging single-cell genomics to expand the fungal tree of life.</title>
        <authorList>
            <person name="Ahrendt S.R."/>
            <person name="Quandt C.A."/>
            <person name="Ciobanu D."/>
            <person name="Clum A."/>
            <person name="Salamov A."/>
            <person name="Andreopoulos B."/>
            <person name="Cheng J.F."/>
            <person name="Woyke T."/>
            <person name="Pelin A."/>
            <person name="Henrissat B."/>
            <person name="Reynolds N.K."/>
            <person name="Benny G.L."/>
            <person name="Smith M.E."/>
            <person name="James T.Y."/>
            <person name="Grigoriev I.V."/>
        </authorList>
    </citation>
    <scope>NUCLEOTIDE SEQUENCE [LARGE SCALE GENOMIC DNA]</scope>
    <source>
        <strain evidence="6">Benny S71-1</strain>
    </source>
</reference>
<evidence type="ECO:0000256" key="4">
    <source>
        <dbReference type="SAM" id="Phobius"/>
    </source>
</evidence>
<keyword evidence="6" id="KW-1185">Reference proteome</keyword>
<keyword evidence="4" id="KW-1133">Transmembrane helix</keyword>
<evidence type="ECO:0000313" key="6">
    <source>
        <dbReference type="Proteomes" id="UP000278143"/>
    </source>
</evidence>
<dbReference type="PANTHER" id="PTHR28074">
    <property type="entry name" value="ATP SYNTHASE SUBUNIT K, MITOCHONDRIAL"/>
    <property type="match status" value="1"/>
</dbReference>
<sequence>MGGYYLIAGRKVANEYLALGVLGSIAAGVSWFRMSSASKNDIKSGPPIVASSSDEESFIREFLAAAEEKKDAEKH</sequence>
<evidence type="ECO:0000256" key="3">
    <source>
        <dbReference type="ARBA" id="ARBA00023136"/>
    </source>
</evidence>
<dbReference type="Proteomes" id="UP000278143">
    <property type="component" value="Unassembled WGS sequence"/>
</dbReference>
<dbReference type="Pfam" id="PF11022">
    <property type="entry name" value="ATP19"/>
    <property type="match status" value="1"/>
</dbReference>
<proteinExistence type="predicted"/>
<protein>
    <recommendedName>
        <fullName evidence="7">ATP synthase subunit K, mitochondrial</fullName>
    </recommendedName>
</protein>
<dbReference type="OrthoDB" id="2094445at2759"/>
<evidence type="ECO:0008006" key="7">
    <source>
        <dbReference type="Google" id="ProtNLM"/>
    </source>
</evidence>
<evidence type="ECO:0000256" key="2">
    <source>
        <dbReference type="ARBA" id="ARBA00023128"/>
    </source>
</evidence>
<keyword evidence="2" id="KW-0496">Mitochondrion</keyword>
<feature type="transmembrane region" description="Helical" evidence="4">
    <location>
        <begin position="16"/>
        <end position="34"/>
    </location>
</feature>
<dbReference type="InterPro" id="IPR021278">
    <property type="entry name" value="ATP19"/>
</dbReference>
<dbReference type="GO" id="GO:0015986">
    <property type="term" value="P:proton motive force-driven ATP synthesis"/>
    <property type="evidence" value="ECO:0007669"/>
    <property type="project" value="TreeGrafter"/>
</dbReference>
<evidence type="ECO:0000256" key="1">
    <source>
        <dbReference type="ARBA" id="ARBA00004325"/>
    </source>
</evidence>
<keyword evidence="4" id="KW-0812">Transmembrane</keyword>
<organism evidence="5 6">
    <name type="scientific">Syncephalis pseudoplumigaleata</name>
    <dbReference type="NCBI Taxonomy" id="1712513"/>
    <lineage>
        <taxon>Eukaryota</taxon>
        <taxon>Fungi</taxon>
        <taxon>Fungi incertae sedis</taxon>
        <taxon>Zoopagomycota</taxon>
        <taxon>Zoopagomycotina</taxon>
        <taxon>Zoopagomycetes</taxon>
        <taxon>Zoopagales</taxon>
        <taxon>Piptocephalidaceae</taxon>
        <taxon>Syncephalis</taxon>
    </lineage>
</organism>
<dbReference type="PANTHER" id="PTHR28074:SF1">
    <property type="entry name" value="ATP SYNTHASE SUBUNIT K, MITOCHONDRIAL"/>
    <property type="match status" value="1"/>
</dbReference>
<evidence type="ECO:0000313" key="5">
    <source>
        <dbReference type="EMBL" id="RKP27565.1"/>
    </source>
</evidence>